<evidence type="ECO:0000313" key="2">
    <source>
        <dbReference type="EMBL" id="MBB5915278.1"/>
    </source>
</evidence>
<evidence type="ECO:0008006" key="4">
    <source>
        <dbReference type="Google" id="ProtNLM"/>
    </source>
</evidence>
<reference evidence="2 3" key="1">
    <citation type="submission" date="2020-08" db="EMBL/GenBank/DDBJ databases">
        <title>Sequencing the genomes of 1000 actinobacteria strains.</title>
        <authorList>
            <person name="Klenk H.-P."/>
        </authorList>
    </citation>
    <scope>NUCLEOTIDE SEQUENCE [LARGE SCALE GENOMIC DNA]</scope>
    <source>
        <strain evidence="2 3">DSM 43582</strain>
    </source>
</reference>
<evidence type="ECO:0000313" key="3">
    <source>
        <dbReference type="Proteomes" id="UP000540412"/>
    </source>
</evidence>
<gene>
    <name evidence="2" type="ORF">BJY24_004145</name>
</gene>
<sequence>MTTKPRTTPAKPRAPRAATPAATGHPGITEPEAPKSPAQREAEGIATTPVEWRGLTLEIPTDVDTWSYWNVIAPLAHGNETRALYGLLGNAQIALVQTKYPDMTAKDGRDLFDAINAALGLNSGN</sequence>
<evidence type="ECO:0000256" key="1">
    <source>
        <dbReference type="SAM" id="MobiDB-lite"/>
    </source>
</evidence>
<keyword evidence="3" id="KW-1185">Reference proteome</keyword>
<name>A0A7W9PGN1_9NOCA</name>
<dbReference type="EMBL" id="JACHIT010000001">
    <property type="protein sequence ID" value="MBB5915278.1"/>
    <property type="molecule type" value="Genomic_DNA"/>
</dbReference>
<feature type="region of interest" description="Disordered" evidence="1">
    <location>
        <begin position="1"/>
        <end position="49"/>
    </location>
</feature>
<proteinExistence type="predicted"/>
<dbReference type="RefSeq" id="WP_040743947.1">
    <property type="nucleotide sequence ID" value="NZ_JACHIT010000001.1"/>
</dbReference>
<feature type="compositionally biased region" description="Low complexity" evidence="1">
    <location>
        <begin position="1"/>
        <end position="23"/>
    </location>
</feature>
<dbReference type="AlphaFoldDB" id="A0A7W9PGN1"/>
<comment type="caution">
    <text evidence="2">The sequence shown here is derived from an EMBL/GenBank/DDBJ whole genome shotgun (WGS) entry which is preliminary data.</text>
</comment>
<accession>A0A7W9PGN1</accession>
<organism evidence="2 3">
    <name type="scientific">Nocardia transvalensis</name>
    <dbReference type="NCBI Taxonomy" id="37333"/>
    <lineage>
        <taxon>Bacteria</taxon>
        <taxon>Bacillati</taxon>
        <taxon>Actinomycetota</taxon>
        <taxon>Actinomycetes</taxon>
        <taxon>Mycobacteriales</taxon>
        <taxon>Nocardiaceae</taxon>
        <taxon>Nocardia</taxon>
    </lineage>
</organism>
<dbReference type="Proteomes" id="UP000540412">
    <property type="component" value="Unassembled WGS sequence"/>
</dbReference>
<protein>
    <recommendedName>
        <fullName evidence="4">Tail assembly chaperone</fullName>
    </recommendedName>
</protein>